<dbReference type="OrthoDB" id="1654473at2"/>
<feature type="topological domain" description="Extracellular" evidence="8">
    <location>
        <begin position="1"/>
        <end position="3"/>
    </location>
</feature>
<evidence type="ECO:0000256" key="9">
    <source>
        <dbReference type="SAM" id="Phobius"/>
    </source>
</evidence>
<feature type="coiled-coil region" evidence="8">
    <location>
        <begin position="250"/>
        <end position="277"/>
    </location>
</feature>
<evidence type="ECO:0000256" key="3">
    <source>
        <dbReference type="ARBA" id="ARBA00022989"/>
    </source>
</evidence>
<feature type="transmembrane region" description="Helical" evidence="9">
    <location>
        <begin position="6"/>
        <end position="22"/>
    </location>
</feature>
<keyword evidence="7 8" id="KW-0131">Cell cycle</keyword>
<evidence type="ECO:0000256" key="4">
    <source>
        <dbReference type="ARBA" id="ARBA00023054"/>
    </source>
</evidence>
<keyword evidence="2 8" id="KW-0812">Transmembrane</keyword>
<evidence type="ECO:0000256" key="6">
    <source>
        <dbReference type="ARBA" id="ARBA00023210"/>
    </source>
</evidence>
<comment type="function">
    <text evidence="8">Negative regulator of FtsZ ring formation; modulates the frequency and position of FtsZ ring formation. Inhibits FtsZ ring formation at polar sites. Interacts either with FtsZ or with one of its binding partners to promote depolymerization.</text>
</comment>
<feature type="topological domain" description="Cytoplasmic" evidence="8">
    <location>
        <begin position="23"/>
        <end position="570"/>
    </location>
</feature>
<reference evidence="10 11" key="1">
    <citation type="journal article" date="2014" name="Int. J. Syst. Evol. Microbiol.">
        <title>Lysinibacillus halotolerans sp. nov., isolated from saline-alkaline soil.</title>
        <authorList>
            <person name="Kong D."/>
            <person name="Wang Y."/>
            <person name="Zhao B."/>
            <person name="Li Y."/>
            <person name="Song J."/>
            <person name="Zhai Y."/>
            <person name="Zhang C."/>
            <person name="Wang H."/>
            <person name="Chen X."/>
            <person name="Zhao B."/>
            <person name="Ruan Z."/>
        </authorList>
    </citation>
    <scope>NUCLEOTIDE SEQUENCE [LARGE SCALE GENOMIC DNA]</scope>
    <source>
        <strain evidence="10 11">MCCC 1A12703</strain>
    </source>
</reference>
<comment type="caution">
    <text evidence="10">The sequence shown here is derived from an EMBL/GenBank/DDBJ whole genome shotgun (WGS) entry which is preliminary data.</text>
</comment>
<keyword evidence="3 8" id="KW-1133">Transmembrane helix</keyword>
<evidence type="ECO:0000313" key="11">
    <source>
        <dbReference type="Proteomes" id="UP000279909"/>
    </source>
</evidence>
<evidence type="ECO:0000313" key="10">
    <source>
        <dbReference type="EMBL" id="RND00481.1"/>
    </source>
</evidence>
<feature type="coiled-coil region" evidence="8">
    <location>
        <begin position="370"/>
        <end position="432"/>
    </location>
</feature>
<evidence type="ECO:0000256" key="2">
    <source>
        <dbReference type="ARBA" id="ARBA00022692"/>
    </source>
</evidence>
<keyword evidence="4 8" id="KW-0175">Coiled coil</keyword>
<gene>
    <name evidence="8 10" type="primary">ezrA</name>
    <name evidence="10" type="ORF">EC501_04420</name>
</gene>
<dbReference type="InterPro" id="IPR010379">
    <property type="entry name" value="EzrA"/>
</dbReference>
<dbReference type="HAMAP" id="MF_00728">
    <property type="entry name" value="EzrA"/>
    <property type="match status" value="1"/>
</dbReference>
<dbReference type="GO" id="GO:0000921">
    <property type="term" value="P:septin ring assembly"/>
    <property type="evidence" value="ECO:0007669"/>
    <property type="project" value="InterPro"/>
</dbReference>
<dbReference type="Pfam" id="PF06160">
    <property type="entry name" value="EzrA"/>
    <property type="match status" value="1"/>
</dbReference>
<comment type="similarity">
    <text evidence="8">Belongs to the EzrA family.</text>
</comment>
<accession>A0A3M8HEL2</accession>
<keyword evidence="5 8" id="KW-0472">Membrane</keyword>
<dbReference type="AlphaFoldDB" id="A0A3M8HEL2"/>
<name>A0A3M8HEL2_9BACI</name>
<evidence type="ECO:0000256" key="1">
    <source>
        <dbReference type="ARBA" id="ARBA00022618"/>
    </source>
</evidence>
<keyword evidence="6 8" id="KW-0717">Septation</keyword>
<dbReference type="Proteomes" id="UP000279909">
    <property type="component" value="Unassembled WGS sequence"/>
</dbReference>
<organism evidence="10 11">
    <name type="scientific">Lysinibacillus halotolerans</name>
    <dbReference type="NCBI Taxonomy" id="1368476"/>
    <lineage>
        <taxon>Bacteria</taxon>
        <taxon>Bacillati</taxon>
        <taxon>Bacillota</taxon>
        <taxon>Bacilli</taxon>
        <taxon>Bacillales</taxon>
        <taxon>Bacillaceae</taxon>
        <taxon>Lysinibacillus</taxon>
    </lineage>
</organism>
<keyword evidence="8" id="KW-1003">Cell membrane</keyword>
<dbReference type="EMBL" id="RHLQ01000007">
    <property type="protein sequence ID" value="RND00481.1"/>
    <property type="molecule type" value="Genomic_DNA"/>
</dbReference>
<protein>
    <recommendedName>
        <fullName evidence="8">Septation ring formation regulator EzrA</fullName>
    </recommendedName>
</protein>
<keyword evidence="11" id="KW-1185">Reference proteome</keyword>
<dbReference type="NCBIfam" id="NF003413">
    <property type="entry name" value="PRK04778.1-7"/>
    <property type="match status" value="1"/>
</dbReference>
<dbReference type="GO" id="GO:0000917">
    <property type="term" value="P:division septum assembly"/>
    <property type="evidence" value="ECO:0007669"/>
    <property type="project" value="UniProtKB-KW"/>
</dbReference>
<dbReference type="GO" id="GO:0005940">
    <property type="term" value="C:septin ring"/>
    <property type="evidence" value="ECO:0007669"/>
    <property type="project" value="InterPro"/>
</dbReference>
<keyword evidence="1 8" id="KW-0132">Cell division</keyword>
<evidence type="ECO:0000256" key="7">
    <source>
        <dbReference type="ARBA" id="ARBA00023306"/>
    </source>
</evidence>
<evidence type="ECO:0000256" key="8">
    <source>
        <dbReference type="HAMAP-Rule" id="MF_00728"/>
    </source>
</evidence>
<proteinExistence type="inferred from homology"/>
<dbReference type="GO" id="GO:0005886">
    <property type="term" value="C:plasma membrane"/>
    <property type="evidence" value="ECO:0007669"/>
    <property type="project" value="UniProtKB-SubCell"/>
</dbReference>
<evidence type="ECO:0000256" key="5">
    <source>
        <dbReference type="ARBA" id="ARBA00023136"/>
    </source>
</evidence>
<comment type="subcellular location">
    <subcellularLocation>
        <location evidence="8">Cell membrane</location>
        <topology evidence="8">Single-pass membrane protein</topology>
    </subcellularLocation>
    <text evidence="8">Colocalized with FtsZ to the nascent septal site.</text>
</comment>
<sequence length="570" mass="66837">MMQYIIIVVIVLLALFIGGLIIRRKHSVVIQRLEQEKMQIQHYPIFEELTKVKALNMNGQTEEKFEQWRNMWTEVIDVHIIKIDSMLFDAEEYIDRFKFKKASVVEREIEEYIATCTEKQNQIINELNELIGSEEKNRIEIEQLKEHYRSARKTLLAHQYSFGPALSTLETRVENFVPKFEEFDRLTVEGNYLQAREIVLALHSESQIIFDLLTEVPTLLSEIQTKIPAAIHELRSGQREMEQQSYYLNHLELNVFLDNVEKELDTLKEKLAALDVSSVGPRLDEINNEIENYYDLLEKEVIARKYVDQNCDETFNTLNEVLRATKEISNEAVYVQSSYHLPEKEAEIPKLGLKQLEVIQKRFELLVSRVKEEKSAYSSLQEELVEISEEIERIQDEQEQFSNRLKNLRIDENKARAQLDSLKRLLQETDRQLNKANIPGIPEEMDKRLEEAEEQLFIVMQSLQEIPLNMSHVHSNLQNAEKCIQEVNKHAKEMIENVILIERIIQYGNRYRTSNSKVNELLLQAEDAFHQYRYIKALEDAVTAVELAEPGAIKKIEELVQDELYAKVQN</sequence>